<protein>
    <recommendedName>
        <fullName evidence="3">DUF1795 domain-containing protein</fullName>
    </recommendedName>
</protein>
<dbReference type="PATRIC" id="fig|1379910.4.peg.40"/>
<reference evidence="1 2" key="1">
    <citation type="submission" date="2015-01" db="EMBL/GenBank/DDBJ databases">
        <title>Rufibacter sp./DG31D/ whole genome sequencing.</title>
        <authorList>
            <person name="Kim M.K."/>
            <person name="Srinivasan S."/>
            <person name="Lee J.-J."/>
        </authorList>
    </citation>
    <scope>NUCLEOTIDE SEQUENCE [LARGE SCALE GENOMIC DNA]</scope>
    <source>
        <strain evidence="1 2">DG31D</strain>
    </source>
</reference>
<evidence type="ECO:0000313" key="1">
    <source>
        <dbReference type="EMBL" id="AKQ47382.1"/>
    </source>
</evidence>
<keyword evidence="2" id="KW-1185">Reference proteome</keyword>
<proteinExistence type="predicted"/>
<evidence type="ECO:0008006" key="3">
    <source>
        <dbReference type="Google" id="ProtNLM"/>
    </source>
</evidence>
<gene>
    <name evidence="1" type="ORF">TH63_00190</name>
</gene>
<dbReference type="OrthoDB" id="877784at2"/>
<dbReference type="STRING" id="1379910.TH63_00190"/>
<dbReference type="Proteomes" id="UP000036458">
    <property type="component" value="Chromosome"/>
</dbReference>
<organism evidence="1 2">
    <name type="scientific">Rufibacter radiotolerans</name>
    <dbReference type="NCBI Taxonomy" id="1379910"/>
    <lineage>
        <taxon>Bacteria</taxon>
        <taxon>Pseudomonadati</taxon>
        <taxon>Bacteroidota</taxon>
        <taxon>Cytophagia</taxon>
        <taxon>Cytophagales</taxon>
        <taxon>Hymenobacteraceae</taxon>
        <taxon>Rufibacter</taxon>
    </lineage>
</organism>
<dbReference type="AlphaFoldDB" id="A0A0H4VTW3"/>
<name>A0A0H4VTW3_9BACT</name>
<evidence type="ECO:0000313" key="2">
    <source>
        <dbReference type="Proteomes" id="UP000036458"/>
    </source>
</evidence>
<dbReference type="RefSeq" id="WP_076606558.1">
    <property type="nucleotide sequence ID" value="NZ_CP010777.1"/>
</dbReference>
<dbReference type="EMBL" id="CP010777">
    <property type="protein sequence ID" value="AKQ47382.1"/>
    <property type="molecule type" value="Genomic_DNA"/>
</dbReference>
<accession>A0A0H4VTW3</accession>
<sequence>MTRKHLFAFFLPLLLLLAFAPKLKKVTVARNVTLSIPQTFDVMPDDGIAREYPAARKPLAVYTSPDGQVDISVNQRPSTFPTNDITILLPFYKASIQRMFTEVQFLRQEKKTINGRDFLVYEFVSTVRDERKSRNMAPVRKYTYIQYTFLKDEMLIFSFNAPVQLQKEWQETAQQVMASAHVK</sequence>
<dbReference type="KEGG" id="ruf:TH63_00190"/>